<comment type="caution">
    <text evidence="1">The sequence shown here is derived from an EMBL/GenBank/DDBJ whole genome shotgun (WGS) entry which is preliminary data.</text>
</comment>
<dbReference type="EMBL" id="CM042047">
    <property type="protein sequence ID" value="KAI3770696.1"/>
    <property type="molecule type" value="Genomic_DNA"/>
</dbReference>
<accession>A0ACB9FJ19</accession>
<evidence type="ECO:0000313" key="1">
    <source>
        <dbReference type="EMBL" id="KAI3770696.1"/>
    </source>
</evidence>
<reference evidence="1 2" key="2">
    <citation type="journal article" date="2022" name="Mol. Ecol. Resour.">
        <title>The genomes of chicory, endive, great burdock and yacon provide insights into Asteraceae paleo-polyploidization history and plant inulin production.</title>
        <authorList>
            <person name="Fan W."/>
            <person name="Wang S."/>
            <person name="Wang H."/>
            <person name="Wang A."/>
            <person name="Jiang F."/>
            <person name="Liu H."/>
            <person name="Zhao H."/>
            <person name="Xu D."/>
            <person name="Zhang Y."/>
        </authorList>
    </citation>
    <scope>NUCLEOTIDE SEQUENCE [LARGE SCALE GENOMIC DNA]</scope>
    <source>
        <strain evidence="2">cv. Niubang</strain>
    </source>
</reference>
<sequence length="312" mass="36311">MAEEQIHDQSVHVDEHDPHSSKKTPMPSSRSHFQSEIGEDPDQALINQYVYLLLYPNNHHVDFDSLNVNPLVVEILKGHPLHHALIDSVAVPLIYLQQVWKTIKYVVESDTNKYFKLRIDNFTSILTYQRLRGILDLPEANSREGRTRFDQYPVDSEIFAGILALGYTGSLTKISDFKKANLPPFYYQMFSVFNRCFTSRNSGLDITNMHTLRLFHAVVYDLHVDYSVVFWMELYEKLISKRTSKSPIYVPYQRFLQLIIRCMIRSNRDIPKITQHELAPKFVMKYLQKAEKAVHLLHSSSTSFALICQSEL</sequence>
<name>A0ACB9FJ19_ARCLA</name>
<organism evidence="1 2">
    <name type="scientific">Arctium lappa</name>
    <name type="common">Greater burdock</name>
    <name type="synonym">Lappa major</name>
    <dbReference type="NCBI Taxonomy" id="4217"/>
    <lineage>
        <taxon>Eukaryota</taxon>
        <taxon>Viridiplantae</taxon>
        <taxon>Streptophyta</taxon>
        <taxon>Embryophyta</taxon>
        <taxon>Tracheophyta</taxon>
        <taxon>Spermatophyta</taxon>
        <taxon>Magnoliopsida</taxon>
        <taxon>eudicotyledons</taxon>
        <taxon>Gunneridae</taxon>
        <taxon>Pentapetalae</taxon>
        <taxon>asterids</taxon>
        <taxon>campanulids</taxon>
        <taxon>Asterales</taxon>
        <taxon>Asteraceae</taxon>
        <taxon>Carduoideae</taxon>
        <taxon>Cardueae</taxon>
        <taxon>Arctiinae</taxon>
        <taxon>Arctium</taxon>
    </lineage>
</organism>
<proteinExistence type="predicted"/>
<dbReference type="Proteomes" id="UP001055879">
    <property type="component" value="Linkage Group LG01"/>
</dbReference>
<gene>
    <name evidence="1" type="ORF">L6452_01837</name>
</gene>
<reference evidence="2" key="1">
    <citation type="journal article" date="2022" name="Mol. Ecol. Resour.">
        <title>The genomes of chicory, endive, great burdock and yacon provide insights into Asteraceae palaeo-polyploidization history and plant inulin production.</title>
        <authorList>
            <person name="Fan W."/>
            <person name="Wang S."/>
            <person name="Wang H."/>
            <person name="Wang A."/>
            <person name="Jiang F."/>
            <person name="Liu H."/>
            <person name="Zhao H."/>
            <person name="Xu D."/>
            <person name="Zhang Y."/>
        </authorList>
    </citation>
    <scope>NUCLEOTIDE SEQUENCE [LARGE SCALE GENOMIC DNA]</scope>
    <source>
        <strain evidence="2">cv. Niubang</strain>
    </source>
</reference>
<keyword evidence="2" id="KW-1185">Reference proteome</keyword>
<protein>
    <submittedName>
        <fullName evidence="1">Uncharacterized protein</fullName>
    </submittedName>
</protein>
<evidence type="ECO:0000313" key="2">
    <source>
        <dbReference type="Proteomes" id="UP001055879"/>
    </source>
</evidence>